<evidence type="ECO:0000313" key="2">
    <source>
        <dbReference type="EMBL" id="KAK0738972.1"/>
    </source>
</evidence>
<feature type="chain" id="PRO_5041292971" evidence="1">
    <location>
        <begin position="17"/>
        <end position="155"/>
    </location>
</feature>
<dbReference type="Proteomes" id="UP001172155">
    <property type="component" value="Unassembled WGS sequence"/>
</dbReference>
<protein>
    <submittedName>
        <fullName evidence="2">Uncharacterized protein</fullName>
    </submittedName>
</protein>
<reference evidence="2" key="1">
    <citation type="submission" date="2023-06" db="EMBL/GenBank/DDBJ databases">
        <title>Genome-scale phylogeny and comparative genomics of the fungal order Sordariales.</title>
        <authorList>
            <consortium name="Lawrence Berkeley National Laboratory"/>
            <person name="Hensen N."/>
            <person name="Bonometti L."/>
            <person name="Westerberg I."/>
            <person name="Brannstrom I.O."/>
            <person name="Guillou S."/>
            <person name="Cros-Aarteil S."/>
            <person name="Calhoun S."/>
            <person name="Haridas S."/>
            <person name="Kuo A."/>
            <person name="Mondo S."/>
            <person name="Pangilinan J."/>
            <person name="Riley R."/>
            <person name="LaButti K."/>
            <person name="Andreopoulos B."/>
            <person name="Lipzen A."/>
            <person name="Chen C."/>
            <person name="Yanf M."/>
            <person name="Daum C."/>
            <person name="Ng V."/>
            <person name="Clum A."/>
            <person name="Steindorff A."/>
            <person name="Ohm R."/>
            <person name="Martin F."/>
            <person name="Silar P."/>
            <person name="Natvig D."/>
            <person name="Lalanne C."/>
            <person name="Gautier V."/>
            <person name="Ament-velasquez S.L."/>
            <person name="Kruys A."/>
            <person name="Hutchinson M.I."/>
            <person name="Powell A.J."/>
            <person name="Barry K."/>
            <person name="Miller A.N."/>
            <person name="Grigoriev I.V."/>
            <person name="Debuchy R."/>
            <person name="Gladieux P."/>
            <person name="Thoren M.H."/>
            <person name="Johannesson H."/>
        </authorList>
    </citation>
    <scope>NUCLEOTIDE SEQUENCE</scope>
    <source>
        <strain evidence="2">SMH3187-1</strain>
    </source>
</reference>
<name>A0AA40BR96_9PEZI</name>
<sequence>MHILPIFALAATVTASGLIQKRCSPRSDPDVAHGYYPPAPCWQTFDPACRPFLDPSSQMTLNAQFKTAVVWGVSNYCLAEVEEELARERDGRKNYGWREIHGALTPLPSLAPGAGILVIANMTDAAFTRYTKLIYQKDEPRTTGLPRPSAVPVGR</sequence>
<feature type="signal peptide" evidence="1">
    <location>
        <begin position="1"/>
        <end position="16"/>
    </location>
</feature>
<proteinExistence type="predicted"/>
<keyword evidence="3" id="KW-1185">Reference proteome</keyword>
<dbReference type="EMBL" id="JAUKUD010000007">
    <property type="protein sequence ID" value="KAK0738972.1"/>
    <property type="molecule type" value="Genomic_DNA"/>
</dbReference>
<accession>A0AA40BR96</accession>
<gene>
    <name evidence="2" type="ORF">B0T18DRAFT_423306</name>
</gene>
<dbReference type="AlphaFoldDB" id="A0AA40BR96"/>
<comment type="caution">
    <text evidence="2">The sequence shown here is derived from an EMBL/GenBank/DDBJ whole genome shotgun (WGS) entry which is preliminary data.</text>
</comment>
<organism evidence="2 3">
    <name type="scientific">Schizothecium vesticola</name>
    <dbReference type="NCBI Taxonomy" id="314040"/>
    <lineage>
        <taxon>Eukaryota</taxon>
        <taxon>Fungi</taxon>
        <taxon>Dikarya</taxon>
        <taxon>Ascomycota</taxon>
        <taxon>Pezizomycotina</taxon>
        <taxon>Sordariomycetes</taxon>
        <taxon>Sordariomycetidae</taxon>
        <taxon>Sordariales</taxon>
        <taxon>Schizotheciaceae</taxon>
        <taxon>Schizothecium</taxon>
    </lineage>
</organism>
<evidence type="ECO:0000313" key="3">
    <source>
        <dbReference type="Proteomes" id="UP001172155"/>
    </source>
</evidence>
<evidence type="ECO:0000256" key="1">
    <source>
        <dbReference type="SAM" id="SignalP"/>
    </source>
</evidence>
<keyword evidence="1" id="KW-0732">Signal</keyword>